<dbReference type="RefSeq" id="WP_313321628.1">
    <property type="nucleotide sequence ID" value="NZ_CP134878.1"/>
</dbReference>
<evidence type="ECO:0000313" key="1">
    <source>
        <dbReference type="EMBL" id="WNM17978.1"/>
    </source>
</evidence>
<dbReference type="Proteomes" id="UP001304515">
    <property type="component" value="Chromosome"/>
</dbReference>
<name>A0AA96EVP3_9FLAO</name>
<accession>A0AA96EVP3</accession>
<sequence length="123" mass="14240">MKWEEALKLIVANIKVGIKLDDNFKYKNVEQTPPYKCFKFDYNGEEGFLIKVSKVQSIEIPISMLKNLYLSAQANDNCYDRSIFISKYPHQTIQQIGHIHIIGKMFVHAGVAAQDSNWKYILL</sequence>
<dbReference type="AlphaFoldDB" id="A0AA96EVP3"/>
<dbReference type="KEGG" id="fcj:RN605_01425"/>
<reference evidence="1 3" key="1">
    <citation type="submission" date="2023-09" db="EMBL/GenBank/DDBJ databases">
        <title>Flavobacterium sp. a novel bacteria isolate from Pepper rhizosphere.</title>
        <authorList>
            <person name="Peng Y."/>
            <person name="Lee J."/>
        </authorList>
    </citation>
    <scope>NUCLEOTIDE SEQUENCE</scope>
    <source>
        <strain evidence="1">PMR2A8</strain>
        <strain evidence="2 3">PMTSA4</strain>
    </source>
</reference>
<organism evidence="1">
    <name type="scientific">Flavobacterium capsici</name>
    <dbReference type="NCBI Taxonomy" id="3075618"/>
    <lineage>
        <taxon>Bacteria</taxon>
        <taxon>Pseudomonadati</taxon>
        <taxon>Bacteroidota</taxon>
        <taxon>Flavobacteriia</taxon>
        <taxon>Flavobacteriales</taxon>
        <taxon>Flavobacteriaceae</taxon>
        <taxon>Flavobacterium</taxon>
    </lineage>
</organism>
<gene>
    <name evidence="2" type="ORF">RN605_01425</name>
    <name evidence="1" type="ORF">RN608_08125</name>
</gene>
<dbReference type="EMBL" id="CP134890">
    <property type="protein sequence ID" value="WNM22030.1"/>
    <property type="molecule type" value="Genomic_DNA"/>
</dbReference>
<evidence type="ECO:0000313" key="3">
    <source>
        <dbReference type="Proteomes" id="UP001304515"/>
    </source>
</evidence>
<protein>
    <submittedName>
        <fullName evidence="1">Uncharacterized protein</fullName>
    </submittedName>
</protein>
<dbReference type="EMBL" id="CP134878">
    <property type="protein sequence ID" value="WNM17978.1"/>
    <property type="molecule type" value="Genomic_DNA"/>
</dbReference>
<accession>A0AA96F3N2</accession>
<evidence type="ECO:0000313" key="2">
    <source>
        <dbReference type="EMBL" id="WNM22030.1"/>
    </source>
</evidence>
<proteinExistence type="predicted"/>
<keyword evidence="3" id="KW-1185">Reference proteome</keyword>